<sequence length="261" mass="29225">MSPRSILKSDFQKSSNTKSNSHVHFPPSPSQLVSATYYAHSAAHYDRSPLIVAPNDCAIPRRNCPERTYVLCDREARLLTQVDADYSDSHHHDANVDYTPRSSSYHQRVDYFSSPSHATSFYSSQPPHCVPDLTWSESEDSDGLISPPVNVDFRQSFSSLNISSPNLRARIQKPLLSSPTDVPPQDVLSFLPHPPLPPHERKRSLSPRNRERKERTTYSSSDSDGPVFTTTRTKPLRPRYSTTSSSFSSDIPPDSGCFGGF</sequence>
<evidence type="ECO:0000313" key="2">
    <source>
        <dbReference type="EMBL" id="GJJ13226.1"/>
    </source>
</evidence>
<feature type="compositionally biased region" description="Low complexity" evidence="1">
    <location>
        <begin position="241"/>
        <end position="255"/>
    </location>
</feature>
<feature type="region of interest" description="Disordered" evidence="1">
    <location>
        <begin position="176"/>
        <end position="261"/>
    </location>
</feature>
<keyword evidence="3" id="KW-1185">Reference proteome</keyword>
<comment type="caution">
    <text evidence="2">The sequence shown here is derived from an EMBL/GenBank/DDBJ whole genome shotgun (WGS) entry which is preliminary data.</text>
</comment>
<evidence type="ECO:0000256" key="1">
    <source>
        <dbReference type="SAM" id="MobiDB-lite"/>
    </source>
</evidence>
<feature type="compositionally biased region" description="Polar residues" evidence="1">
    <location>
        <begin position="12"/>
        <end position="22"/>
    </location>
</feature>
<reference evidence="2" key="1">
    <citation type="submission" date="2021-10" db="EMBL/GenBank/DDBJ databases">
        <title>De novo Genome Assembly of Clathrus columnatus (Basidiomycota, Fungi) Using Illumina and Nanopore Sequence Data.</title>
        <authorList>
            <person name="Ogiso-Tanaka E."/>
            <person name="Itagaki H."/>
            <person name="Hosoya T."/>
            <person name="Hosaka K."/>
        </authorList>
    </citation>
    <scope>NUCLEOTIDE SEQUENCE</scope>
    <source>
        <strain evidence="2">MO-923</strain>
    </source>
</reference>
<feature type="region of interest" description="Disordered" evidence="1">
    <location>
        <begin position="1"/>
        <end position="27"/>
    </location>
</feature>
<gene>
    <name evidence="2" type="ORF">Clacol_007477</name>
</gene>
<dbReference type="Proteomes" id="UP001050691">
    <property type="component" value="Unassembled WGS sequence"/>
</dbReference>
<dbReference type="AlphaFoldDB" id="A0AAV5AJV9"/>
<name>A0AAV5AJV9_9AGAM</name>
<feature type="compositionally biased region" description="Polar residues" evidence="1">
    <location>
        <begin position="217"/>
        <end position="233"/>
    </location>
</feature>
<dbReference type="EMBL" id="BPWL01000008">
    <property type="protein sequence ID" value="GJJ13226.1"/>
    <property type="molecule type" value="Genomic_DNA"/>
</dbReference>
<accession>A0AAV5AJV9</accession>
<organism evidence="2 3">
    <name type="scientific">Clathrus columnatus</name>
    <dbReference type="NCBI Taxonomy" id="1419009"/>
    <lineage>
        <taxon>Eukaryota</taxon>
        <taxon>Fungi</taxon>
        <taxon>Dikarya</taxon>
        <taxon>Basidiomycota</taxon>
        <taxon>Agaricomycotina</taxon>
        <taxon>Agaricomycetes</taxon>
        <taxon>Phallomycetidae</taxon>
        <taxon>Phallales</taxon>
        <taxon>Clathraceae</taxon>
        <taxon>Clathrus</taxon>
    </lineage>
</organism>
<protein>
    <submittedName>
        <fullName evidence="2">Uncharacterized protein</fullName>
    </submittedName>
</protein>
<proteinExistence type="predicted"/>
<evidence type="ECO:0000313" key="3">
    <source>
        <dbReference type="Proteomes" id="UP001050691"/>
    </source>
</evidence>